<feature type="transmembrane region" description="Helical" evidence="1">
    <location>
        <begin position="7"/>
        <end position="27"/>
    </location>
</feature>
<dbReference type="AlphaFoldDB" id="A0A2P2JB09"/>
<evidence type="ECO:0000256" key="1">
    <source>
        <dbReference type="SAM" id="Phobius"/>
    </source>
</evidence>
<feature type="transmembrane region" description="Helical" evidence="1">
    <location>
        <begin position="33"/>
        <end position="52"/>
    </location>
</feature>
<name>A0A2P2JB09_RHIMU</name>
<evidence type="ECO:0000313" key="2">
    <source>
        <dbReference type="EMBL" id="MBW90649.1"/>
    </source>
</evidence>
<sequence>MTSIMCYICLIQSFPIVIIFNECLGMLSNCLAVWDFLQVFCIFIFHVIKCLLLHQLVWLKRGNPN</sequence>
<protein>
    <submittedName>
        <fullName evidence="2">Uncharacterized protein</fullName>
    </submittedName>
</protein>
<accession>A0A2P2JB09</accession>
<organism evidence="2">
    <name type="scientific">Rhizophora mucronata</name>
    <name type="common">Asiatic mangrove</name>
    <dbReference type="NCBI Taxonomy" id="61149"/>
    <lineage>
        <taxon>Eukaryota</taxon>
        <taxon>Viridiplantae</taxon>
        <taxon>Streptophyta</taxon>
        <taxon>Embryophyta</taxon>
        <taxon>Tracheophyta</taxon>
        <taxon>Spermatophyta</taxon>
        <taxon>Magnoliopsida</taxon>
        <taxon>eudicotyledons</taxon>
        <taxon>Gunneridae</taxon>
        <taxon>Pentapetalae</taxon>
        <taxon>rosids</taxon>
        <taxon>fabids</taxon>
        <taxon>Malpighiales</taxon>
        <taxon>Rhizophoraceae</taxon>
        <taxon>Rhizophora</taxon>
    </lineage>
</organism>
<keyword evidence="1" id="KW-0472">Membrane</keyword>
<proteinExistence type="predicted"/>
<keyword evidence="1" id="KW-0812">Transmembrane</keyword>
<keyword evidence="1" id="KW-1133">Transmembrane helix</keyword>
<dbReference type="EMBL" id="GGEC01010166">
    <property type="protein sequence ID" value="MBW90649.1"/>
    <property type="molecule type" value="Transcribed_RNA"/>
</dbReference>
<reference evidence="2" key="1">
    <citation type="submission" date="2018-02" db="EMBL/GenBank/DDBJ databases">
        <title>Rhizophora mucronata_Transcriptome.</title>
        <authorList>
            <person name="Meera S.P."/>
            <person name="Sreeshan A."/>
            <person name="Augustine A."/>
        </authorList>
    </citation>
    <scope>NUCLEOTIDE SEQUENCE</scope>
    <source>
        <tissue evidence="2">Leaf</tissue>
    </source>
</reference>